<organism evidence="1 2">
    <name type="scientific">Musa troglodytarum</name>
    <name type="common">fe'i banana</name>
    <dbReference type="NCBI Taxonomy" id="320322"/>
    <lineage>
        <taxon>Eukaryota</taxon>
        <taxon>Viridiplantae</taxon>
        <taxon>Streptophyta</taxon>
        <taxon>Embryophyta</taxon>
        <taxon>Tracheophyta</taxon>
        <taxon>Spermatophyta</taxon>
        <taxon>Magnoliopsida</taxon>
        <taxon>Liliopsida</taxon>
        <taxon>Zingiberales</taxon>
        <taxon>Musaceae</taxon>
        <taxon>Musa</taxon>
    </lineage>
</organism>
<name>A0A9E7FR56_9LILI</name>
<dbReference type="EMBL" id="CP097506">
    <property type="protein sequence ID" value="URD99536.1"/>
    <property type="molecule type" value="Genomic_DNA"/>
</dbReference>
<evidence type="ECO:0000313" key="2">
    <source>
        <dbReference type="Proteomes" id="UP001055439"/>
    </source>
</evidence>
<accession>A0A9E7FR56</accession>
<sequence length="234" mass="25837">MFFGALTKPKELGLRGKRSFRTPWPPLIRERKKASRSSPPLEQWTGNRGRVIVDHGVVGFLVGGTLPGMFHDRVLQLQGVLEVPQDVAHGRPIDSVVGQALLRGLHVLLQRGWADGARQVGVDDLLQLTLAVALHRPLRQVHLLPRERRVDGGPRAQHLEEHHPEGVHVRLLRQLLAPEVLGVQVPEASLHGGADMGLLQRRGGLGEAEVGDLRHQVFVEQDVCRLDVPVDDAL</sequence>
<dbReference type="Proteomes" id="UP001055439">
    <property type="component" value="Chromosome 4"/>
</dbReference>
<evidence type="ECO:0000313" key="1">
    <source>
        <dbReference type="EMBL" id="URD99536.1"/>
    </source>
</evidence>
<proteinExistence type="predicted"/>
<dbReference type="OrthoDB" id="2001730at2759"/>
<reference evidence="1" key="1">
    <citation type="submission" date="2022-05" db="EMBL/GenBank/DDBJ databases">
        <title>The Musa troglodytarum L. genome provides insights into the mechanism of non-climacteric behaviour and enrichment of carotenoids.</title>
        <authorList>
            <person name="Wang J."/>
        </authorList>
    </citation>
    <scope>NUCLEOTIDE SEQUENCE</scope>
    <source>
        <tissue evidence="1">Leaf</tissue>
    </source>
</reference>
<gene>
    <name evidence="1" type="ORF">MUK42_35185</name>
</gene>
<dbReference type="AlphaFoldDB" id="A0A9E7FR56"/>
<protein>
    <submittedName>
        <fullName evidence="1">Uncharacterized protein</fullName>
    </submittedName>
</protein>
<keyword evidence="2" id="KW-1185">Reference proteome</keyword>